<evidence type="ECO:0000313" key="5">
    <source>
        <dbReference type="EMBL" id="KAJ2894067.1"/>
    </source>
</evidence>
<dbReference type="Proteomes" id="UP001201980">
    <property type="component" value="Unassembled WGS sequence"/>
</dbReference>
<dbReference type="AlphaFoldDB" id="A0AAD5RHM4"/>
<evidence type="ECO:0000313" key="6">
    <source>
        <dbReference type="Proteomes" id="UP001201980"/>
    </source>
</evidence>
<dbReference type="PROSITE" id="PS50102">
    <property type="entry name" value="RRM"/>
    <property type="match status" value="2"/>
</dbReference>
<proteinExistence type="predicted"/>
<dbReference type="Gene3D" id="3.30.70.330">
    <property type="match status" value="2"/>
</dbReference>
<dbReference type="EMBL" id="JAKWBI020000534">
    <property type="protein sequence ID" value="KAJ2894067.1"/>
    <property type="molecule type" value="Genomic_DNA"/>
</dbReference>
<dbReference type="SUPFAM" id="SSF54928">
    <property type="entry name" value="RNA-binding domain, RBD"/>
    <property type="match status" value="2"/>
</dbReference>
<dbReference type="PANTHER" id="PTHR48027">
    <property type="entry name" value="HETEROGENEOUS NUCLEAR RIBONUCLEOPROTEIN 87F-RELATED"/>
    <property type="match status" value="1"/>
</dbReference>
<protein>
    <recommendedName>
        <fullName evidence="4">RRM domain-containing protein</fullName>
    </recommendedName>
</protein>
<dbReference type="InterPro" id="IPR052462">
    <property type="entry name" value="SLIRP/GR-RBP-like"/>
</dbReference>
<dbReference type="CDD" id="cd00590">
    <property type="entry name" value="RRM_SF"/>
    <property type="match status" value="1"/>
</dbReference>
<keyword evidence="6" id="KW-1185">Reference proteome</keyword>
<dbReference type="InterPro" id="IPR000504">
    <property type="entry name" value="RRM_dom"/>
</dbReference>
<dbReference type="GO" id="GO:0003723">
    <property type="term" value="F:RNA binding"/>
    <property type="evidence" value="ECO:0007669"/>
    <property type="project" value="UniProtKB-UniRule"/>
</dbReference>
<feature type="compositionally biased region" description="Low complexity" evidence="3">
    <location>
        <begin position="226"/>
        <end position="242"/>
    </location>
</feature>
<feature type="region of interest" description="Disordered" evidence="3">
    <location>
        <begin position="217"/>
        <end position="245"/>
    </location>
</feature>
<evidence type="ECO:0000259" key="4">
    <source>
        <dbReference type="PROSITE" id="PS50102"/>
    </source>
</evidence>
<dbReference type="InterPro" id="IPR035979">
    <property type="entry name" value="RBD_domain_sf"/>
</dbReference>
<feature type="domain" description="RRM" evidence="4">
    <location>
        <begin position="148"/>
        <end position="225"/>
    </location>
</feature>
<comment type="caution">
    <text evidence="5">The sequence shown here is derived from an EMBL/GenBank/DDBJ whole genome shotgun (WGS) entry which is preliminary data.</text>
</comment>
<keyword evidence="1 2" id="KW-0694">RNA-binding</keyword>
<dbReference type="Pfam" id="PF00076">
    <property type="entry name" value="RRM_1"/>
    <property type="match status" value="2"/>
</dbReference>
<organism evidence="5 6">
    <name type="scientific">Zalerion maritima</name>
    <dbReference type="NCBI Taxonomy" id="339359"/>
    <lineage>
        <taxon>Eukaryota</taxon>
        <taxon>Fungi</taxon>
        <taxon>Dikarya</taxon>
        <taxon>Ascomycota</taxon>
        <taxon>Pezizomycotina</taxon>
        <taxon>Sordariomycetes</taxon>
        <taxon>Lulworthiomycetidae</taxon>
        <taxon>Lulworthiales</taxon>
        <taxon>Lulworthiaceae</taxon>
        <taxon>Zalerion</taxon>
    </lineage>
</organism>
<evidence type="ECO:0000256" key="2">
    <source>
        <dbReference type="PROSITE-ProRule" id="PRU00176"/>
    </source>
</evidence>
<evidence type="ECO:0000256" key="1">
    <source>
        <dbReference type="ARBA" id="ARBA00022884"/>
    </source>
</evidence>
<sequence length="346" mass="37612">MGLRKIRWCLRKEEEYRGMGLVPGTSHFNSSSLGHSLRRAALRAASSAAVVPKAQTANLAARFVATRNPAQVAAVTVGRFFNTSAIRFNDEPQKPEAEQAEAQVVNAAVDAAEEGDPITAGEPQSWEAPEPGSQELDLNLKAEPNGVYGIFVWNVPYRSTEREMFDTFSRFGKVHSLNIGRDARGLSRGFAFVYYQSIDDAKSAITQADGAFWQGRRIGAKPKNPSDPSTRTPPTTASRARSNPTSSLYIGNIPYEATDSELNNLFSGLDNILDVRVAIDKATGWPRGFAHADFADVDSATKALEKLSAVSIQGRLLRLDYSETTSKRTNTFVGTNDGPGPNDKVL</sequence>
<accession>A0AAD5RHM4</accession>
<name>A0AAD5RHM4_9PEZI</name>
<evidence type="ECO:0000256" key="3">
    <source>
        <dbReference type="SAM" id="MobiDB-lite"/>
    </source>
</evidence>
<dbReference type="SMART" id="SM00360">
    <property type="entry name" value="RRM"/>
    <property type="match status" value="2"/>
</dbReference>
<reference evidence="5" key="1">
    <citation type="submission" date="2022-07" db="EMBL/GenBank/DDBJ databases">
        <title>Draft genome sequence of Zalerion maritima ATCC 34329, a (micro)plastics degrading marine fungus.</title>
        <authorList>
            <person name="Paco A."/>
            <person name="Goncalves M.F.M."/>
            <person name="Rocha-Santos T.A.P."/>
            <person name="Alves A."/>
        </authorList>
    </citation>
    <scope>NUCLEOTIDE SEQUENCE</scope>
    <source>
        <strain evidence="5">ATCC 34329</strain>
    </source>
</reference>
<feature type="domain" description="RRM" evidence="4">
    <location>
        <begin position="246"/>
        <end position="324"/>
    </location>
</feature>
<dbReference type="InterPro" id="IPR012677">
    <property type="entry name" value="Nucleotide-bd_a/b_plait_sf"/>
</dbReference>
<gene>
    <name evidence="5" type="ORF">MKZ38_007962</name>
</gene>